<reference evidence="1" key="1">
    <citation type="submission" date="2022-07" db="EMBL/GenBank/DDBJ databases">
        <title>Genome Sequence of Phlebia brevispora.</title>
        <authorList>
            <person name="Buettner E."/>
        </authorList>
    </citation>
    <scope>NUCLEOTIDE SEQUENCE</scope>
    <source>
        <strain evidence="1">MPL23</strain>
    </source>
</reference>
<name>A0ACC1SLS1_9APHY</name>
<evidence type="ECO:0000313" key="1">
    <source>
        <dbReference type="EMBL" id="KAJ3542328.1"/>
    </source>
</evidence>
<dbReference type="Proteomes" id="UP001148662">
    <property type="component" value="Unassembled WGS sequence"/>
</dbReference>
<keyword evidence="2" id="KW-1185">Reference proteome</keyword>
<sequence>MQQAKRLNVSDTLAYLDNVKVQFHDSPDVYNSFLDIMKDFRSQYMDTLTLVERVSALFRGHPTLIEDFNIFLPERYQIECPTSSGNSDIVMVTTPLGTITYAIPSGSHSEREFVDKTHDSGLHSTQEDSHHPEASSEGSISRSPGEDQRQHDNSPPSLLSTMQINLEDLSINRAPQSGDLHASKDEVQLASEGPGTVPDDSETSDESESGSDNSETVPGDAES</sequence>
<accession>A0ACC1SLS1</accession>
<organism evidence="1 2">
    <name type="scientific">Phlebia brevispora</name>
    <dbReference type="NCBI Taxonomy" id="194682"/>
    <lineage>
        <taxon>Eukaryota</taxon>
        <taxon>Fungi</taxon>
        <taxon>Dikarya</taxon>
        <taxon>Basidiomycota</taxon>
        <taxon>Agaricomycotina</taxon>
        <taxon>Agaricomycetes</taxon>
        <taxon>Polyporales</taxon>
        <taxon>Meruliaceae</taxon>
        <taxon>Phlebia</taxon>
    </lineage>
</organism>
<proteinExistence type="predicted"/>
<dbReference type="EMBL" id="JANHOG010001167">
    <property type="protein sequence ID" value="KAJ3542328.1"/>
    <property type="molecule type" value="Genomic_DNA"/>
</dbReference>
<protein>
    <submittedName>
        <fullName evidence="1">Uncharacterized protein</fullName>
    </submittedName>
</protein>
<evidence type="ECO:0000313" key="2">
    <source>
        <dbReference type="Proteomes" id="UP001148662"/>
    </source>
</evidence>
<comment type="caution">
    <text evidence="1">The sequence shown here is derived from an EMBL/GenBank/DDBJ whole genome shotgun (WGS) entry which is preliminary data.</text>
</comment>
<gene>
    <name evidence="1" type="ORF">NM688_g5981</name>
</gene>